<organism evidence="5 6">
    <name type="scientific">Otus sunia</name>
    <name type="common">Oriental scops-owl</name>
    <dbReference type="NCBI Taxonomy" id="257818"/>
    <lineage>
        <taxon>Eukaryota</taxon>
        <taxon>Metazoa</taxon>
        <taxon>Chordata</taxon>
        <taxon>Craniata</taxon>
        <taxon>Vertebrata</taxon>
        <taxon>Euteleostomi</taxon>
        <taxon>Archelosauria</taxon>
        <taxon>Archosauria</taxon>
        <taxon>Dinosauria</taxon>
        <taxon>Saurischia</taxon>
        <taxon>Theropoda</taxon>
        <taxon>Coelurosauria</taxon>
        <taxon>Aves</taxon>
        <taxon>Neognathae</taxon>
        <taxon>Neoaves</taxon>
        <taxon>Telluraves</taxon>
        <taxon>Strigiformes</taxon>
        <taxon>Strigidae</taxon>
        <taxon>Otus</taxon>
    </lineage>
</organism>
<dbReference type="InterPro" id="IPR050433">
    <property type="entry name" value="Myc_transcription_factors"/>
</dbReference>
<dbReference type="Pfam" id="PF00010">
    <property type="entry name" value="HLH"/>
    <property type="match status" value="1"/>
</dbReference>
<proteinExistence type="predicted"/>
<dbReference type="PROSITE" id="PS50888">
    <property type="entry name" value="BHLH"/>
    <property type="match status" value="1"/>
</dbReference>
<reference evidence="5" key="1">
    <citation type="submission" date="2025-08" db="UniProtKB">
        <authorList>
            <consortium name="Ensembl"/>
        </authorList>
    </citation>
    <scope>IDENTIFICATION</scope>
</reference>
<accession>A0A8C8E7B2</accession>
<feature type="coiled-coil region" evidence="3">
    <location>
        <begin position="74"/>
        <end position="101"/>
    </location>
</feature>
<dbReference type="Gene3D" id="4.10.280.10">
    <property type="entry name" value="Helix-loop-helix DNA-binding domain"/>
    <property type="match status" value="1"/>
</dbReference>
<dbReference type="Ensembl" id="ENSOSUT00000006712.1">
    <property type="protein sequence ID" value="ENSOSUP00000006453.1"/>
    <property type="gene ID" value="ENSOSUG00000004810.1"/>
</dbReference>
<evidence type="ECO:0000256" key="3">
    <source>
        <dbReference type="SAM" id="Coils"/>
    </source>
</evidence>
<keyword evidence="1" id="KW-0597">Phosphoprotein</keyword>
<dbReference type="FunFam" id="4.10.280.10:FF:000019">
    <property type="entry name" value="Myc proto-oncogene protein"/>
    <property type="match status" value="1"/>
</dbReference>
<dbReference type="PRINTS" id="PR00044">
    <property type="entry name" value="LEUZIPPRMYC"/>
</dbReference>
<keyword evidence="6" id="KW-1185">Reference proteome</keyword>
<dbReference type="AlphaFoldDB" id="A0A8C8E7B2"/>
<sequence>MYTTYFSRSISDYTCPRNSDSEDSERRRNHNILERQRRNDLRSSFLTLRDHVPELVKNEKAAKVVILKKATEYVHSLQAEEQKLLLEKEKLQARQQQLLKKIEYKRTFPEVIDKTILSGYGANGCSCKELIARLPNNNGLPLFFFLRTVDGGDLFFFQLL</sequence>
<reference evidence="5" key="2">
    <citation type="submission" date="2025-09" db="UniProtKB">
        <authorList>
            <consortium name="Ensembl"/>
        </authorList>
    </citation>
    <scope>IDENTIFICATION</scope>
</reference>
<keyword evidence="3" id="KW-0175">Coiled coil</keyword>
<dbReference type="GO" id="GO:0046983">
    <property type="term" value="F:protein dimerization activity"/>
    <property type="evidence" value="ECO:0007669"/>
    <property type="project" value="InterPro"/>
</dbReference>
<dbReference type="SUPFAM" id="SSF47459">
    <property type="entry name" value="HLH, helix-loop-helix DNA-binding domain"/>
    <property type="match status" value="1"/>
</dbReference>
<dbReference type="SMART" id="SM00353">
    <property type="entry name" value="HLH"/>
    <property type="match status" value="1"/>
</dbReference>
<name>A0A8C8E7B2_9STRI</name>
<feature type="domain" description="BHLH" evidence="4">
    <location>
        <begin position="25"/>
        <end position="77"/>
    </location>
</feature>
<keyword evidence="2" id="KW-0238">DNA-binding</keyword>
<dbReference type="CDD" id="cd11456">
    <property type="entry name" value="bHLHzip_N-Myc_like"/>
    <property type="match status" value="1"/>
</dbReference>
<dbReference type="InterPro" id="IPR011598">
    <property type="entry name" value="bHLH_dom"/>
</dbReference>
<evidence type="ECO:0000256" key="1">
    <source>
        <dbReference type="ARBA" id="ARBA00022553"/>
    </source>
</evidence>
<dbReference type="InterPro" id="IPR036638">
    <property type="entry name" value="HLH_DNA-bd_sf"/>
</dbReference>
<evidence type="ECO:0000259" key="4">
    <source>
        <dbReference type="PROSITE" id="PS50888"/>
    </source>
</evidence>
<evidence type="ECO:0000256" key="2">
    <source>
        <dbReference type="ARBA" id="ARBA00023125"/>
    </source>
</evidence>
<dbReference type="InterPro" id="IPR002418">
    <property type="entry name" value="Tscrpt_reg_Myc"/>
</dbReference>
<evidence type="ECO:0000313" key="5">
    <source>
        <dbReference type="Ensembl" id="ENSOSUP00000006453.1"/>
    </source>
</evidence>
<dbReference type="GO" id="GO:0003700">
    <property type="term" value="F:DNA-binding transcription factor activity"/>
    <property type="evidence" value="ECO:0007669"/>
    <property type="project" value="InterPro"/>
</dbReference>
<evidence type="ECO:0000313" key="6">
    <source>
        <dbReference type="Proteomes" id="UP000694552"/>
    </source>
</evidence>
<dbReference type="GO" id="GO:0003677">
    <property type="term" value="F:DNA binding"/>
    <property type="evidence" value="ECO:0007669"/>
    <property type="project" value="UniProtKB-KW"/>
</dbReference>
<protein>
    <recommendedName>
        <fullName evidence="4">BHLH domain-containing protein</fullName>
    </recommendedName>
</protein>
<dbReference type="PANTHER" id="PTHR45851">
    <property type="entry name" value="MYC PROTO-ONCOGENE"/>
    <property type="match status" value="1"/>
</dbReference>
<dbReference type="Proteomes" id="UP000694552">
    <property type="component" value="Unplaced"/>
</dbReference>